<dbReference type="Proteomes" id="UP000095286">
    <property type="component" value="Unplaced"/>
</dbReference>
<dbReference type="WBParaSite" id="RSKR_0000721350.1">
    <property type="protein sequence ID" value="RSKR_0000721350.1"/>
    <property type="gene ID" value="RSKR_0000721350"/>
</dbReference>
<evidence type="ECO:0000313" key="2">
    <source>
        <dbReference type="WBParaSite" id="RSKR_0000721350.1"/>
    </source>
</evidence>
<name>A0AC35U3V0_9BILA</name>
<proteinExistence type="predicted"/>
<sequence>MNISIKSPLTLAMAQPHIIQVSTANISNMVSFADTNATFYNAVNNLKVNIVSKAFPSDKLIYIWCEPKMFRGNLFGFHFNSAKTFEKIVNSFEEEYFDAVKYLQIEMDISCDSFDVKIIEIFANLCLLFKNMSNKLHFLQKVSFKVSFRPATVSKEPIIYGNELFNIFLLFTSKTVTSLIFKSDITVLDNFVTEQFRHYESTLLVNFPNLKEFIWKLILKLHLMQNGLTTQDNEKLKEFFGKTKLTNVLRLYVSVDNIKLLGDVNQIIKYQTESMNGNDFNIRCTLKHFEKFDLPSENAIQINWNTFIFKTRFDHFYNFLALNPACNLFTNIRDLAITLTAAIDESTIIQARQNLHNLSSIKSLYVYSFSEIGENRQFRPYRDFILSMPQTIINLTFYNTRFCFSEINHQLAESFPNLKRLEIFDHSENYLDNFDYEYFMVFKNLQLLKLQCLMRKTFKYPINLRVFVTECKDEFVTKPIPSSSNSDYTIENNIKRFKTAQTPHIGRNSIDTSCSCYDSKLEFSNLIVHQENFGLLRCINLKHVKDWKLYEKSLIVY</sequence>
<accession>A0AC35U3V0</accession>
<protein>
    <submittedName>
        <fullName evidence="2">FTH domain-containing protein</fullName>
    </submittedName>
</protein>
<evidence type="ECO:0000313" key="1">
    <source>
        <dbReference type="Proteomes" id="UP000095286"/>
    </source>
</evidence>
<organism evidence="1 2">
    <name type="scientific">Rhabditophanes sp. KR3021</name>
    <dbReference type="NCBI Taxonomy" id="114890"/>
    <lineage>
        <taxon>Eukaryota</taxon>
        <taxon>Metazoa</taxon>
        <taxon>Ecdysozoa</taxon>
        <taxon>Nematoda</taxon>
        <taxon>Chromadorea</taxon>
        <taxon>Rhabditida</taxon>
        <taxon>Tylenchina</taxon>
        <taxon>Panagrolaimomorpha</taxon>
        <taxon>Strongyloidoidea</taxon>
        <taxon>Alloionematidae</taxon>
        <taxon>Rhabditophanes</taxon>
    </lineage>
</organism>
<reference evidence="2" key="1">
    <citation type="submission" date="2016-11" db="UniProtKB">
        <authorList>
            <consortium name="WormBaseParasite"/>
        </authorList>
    </citation>
    <scope>IDENTIFICATION</scope>
    <source>
        <strain evidence="2">KR3021</strain>
    </source>
</reference>